<dbReference type="Gene3D" id="3.40.50.300">
    <property type="entry name" value="P-loop containing nucleotide triphosphate hydrolases"/>
    <property type="match status" value="2"/>
</dbReference>
<feature type="region of interest" description="Disordered" evidence="9">
    <location>
        <begin position="146"/>
        <end position="173"/>
    </location>
</feature>
<keyword evidence="8" id="KW-0040">ANK repeat</keyword>
<feature type="domain" description="Helicase C-terminal" evidence="12">
    <location>
        <begin position="569"/>
        <end position="749"/>
    </location>
</feature>
<evidence type="ECO:0000313" key="14">
    <source>
        <dbReference type="Proteomes" id="UP001497512"/>
    </source>
</evidence>
<sequence>MEKELKASGFGGKRVTVGKGLGNRRLSAGMVSESDRISIAARLEQFRASDSNEMSFETDLSNDDRAMVHDLCKKMGLKSKSHGKGNWRYVTVSKVVKQRSKDESSLTTLSFSTATQEVLIEHFTHFPPTDEEVVSKGTVSGGASIQRISTPGTAPGGKGNVQNGGGPRTSSTGVSDNGTMQAAILAAQLQKMPGLQQIADQRAKLPIAAYKDVITAAVDKNQVLIIAGETGCGKTTQVPQYILDHMWNTGRPCKIICTQPRRLSATSVAERIAAERGEQVGKTVGYQIRLESKGDKHSSLMFCTNGVLLRKLVGSGGRSLVLDHGTAPNGNIMEESTTIQATHIIVDEIHERDQNADFLLVVLRDLLPFRPDLHVILMSATLDSALFSHYFNDCPVIKVPGFTYPVQSFYLEDVLSLVEETQPSSIGAESLGRGVPLSNEYAEAMDEALKQAWLEDDFETLIDIVKEFPSLHLYNYQHLLTGATPLMVAAGKGRVDDVSYLLSLGADTSVEARNGDTALDWAQNNGHANVVVAIETHRLQEQSRVAAAEAMLLQKYLYSVDQVGVDVELIERLLCKICSSSEGFESASTGAVLVFLPGWEDITRARDCLDASPLFGNPSKFLLLPLHSMVPLSEQRKVFQRPPKGVRKIVLATNIAETAMTIDDVVFVIDSGRVKEKSYDPYSNVSTLQTSWVSKASAKQREGRAGRCQPGVCYHLFSKVRLESLPDFSTPEIKRTPLEELCLQVKLLEPHGRIVEFIRKAIDPPLDLAVRNAVMLLQDLGALTPDERLTELGKQLGSLPVHPSTSKMLLVAILLNCLDPALTVACAAGYREPFVLPMAPDQKKRASAARQELAEIYGGYSDHLAVVAAFDRWEAAKTNSQEKQFCSQYFISDGTMIMLAGMRQQLQGELAQKGFIPFGRHSCSLNARDPGIVRAVLAAGMYPMVGTLLPGPKSVVKTMTGQEVRIHLQSANFQLTQSCAPDGGMNGDLIKPLLVFDEITRGEAQVYIRNSTLVKPHALILMSSEMVVIPPELEPENMPPGPVDAYPEELIEDYDSGGEEKAKDRPSENAQVQQLVSAPDRTIAVIIDRWLHFKVTAVEAAQLYVLRERLASAFAFKVKHPHASLPPMLADAVYAIACLLSFDGALGEDTAPTKGKKTQQLDQRTWHQVGNTSQEYTRSNGRWGVPGVKAHSGNEGHTLYQCGSSHQYRLGGGNPPNQVSSSQGRPQVEQPPKTVTKRPRGGGAG</sequence>
<feature type="compositionally biased region" description="Polar residues" evidence="9">
    <location>
        <begin position="1170"/>
        <end position="1180"/>
    </location>
</feature>
<dbReference type="InterPro" id="IPR001650">
    <property type="entry name" value="Helicase_C-like"/>
</dbReference>
<reference evidence="13" key="1">
    <citation type="submission" date="2024-02" db="EMBL/GenBank/DDBJ databases">
        <authorList>
            <consortium name="ELIXIR-Norway"/>
            <consortium name="Elixir Norway"/>
        </authorList>
    </citation>
    <scope>NUCLEOTIDE SEQUENCE</scope>
</reference>
<proteinExistence type="predicted"/>
<dbReference type="SMART" id="SM00487">
    <property type="entry name" value="DEXDc"/>
    <property type="match status" value="1"/>
</dbReference>
<comment type="catalytic activity">
    <reaction evidence="7">
        <text>ATP + H2O = ADP + phosphate + H(+)</text>
        <dbReference type="Rhea" id="RHEA:13065"/>
        <dbReference type="ChEBI" id="CHEBI:15377"/>
        <dbReference type="ChEBI" id="CHEBI:15378"/>
        <dbReference type="ChEBI" id="CHEBI:30616"/>
        <dbReference type="ChEBI" id="CHEBI:43474"/>
        <dbReference type="ChEBI" id="CHEBI:456216"/>
        <dbReference type="EC" id="3.6.4.13"/>
    </reaction>
</comment>
<dbReference type="SMART" id="SM00847">
    <property type="entry name" value="HA2"/>
    <property type="match status" value="1"/>
</dbReference>
<dbReference type="PANTHER" id="PTHR18934:SF213">
    <property type="entry name" value="3'-5' RNA HELICASE YTHDC2"/>
    <property type="match status" value="1"/>
</dbReference>
<feature type="compositionally biased region" description="Basic residues" evidence="9">
    <location>
        <begin position="1235"/>
        <end position="1245"/>
    </location>
</feature>
<dbReference type="InterPro" id="IPR011709">
    <property type="entry name" value="DEAD-box_helicase_OB_fold"/>
</dbReference>
<accession>A0ABP0TXG6</accession>
<keyword evidence="6" id="KW-0694">RNA-binding</keyword>
<dbReference type="Pfam" id="PF21010">
    <property type="entry name" value="HA2_C"/>
    <property type="match status" value="1"/>
</dbReference>
<dbReference type="EC" id="3.6.4.13" evidence="1"/>
<dbReference type="InterPro" id="IPR014001">
    <property type="entry name" value="Helicase_ATP-bd"/>
</dbReference>
<dbReference type="SUPFAM" id="SSF82708">
    <property type="entry name" value="R3H domain"/>
    <property type="match status" value="1"/>
</dbReference>
<dbReference type="Gene3D" id="1.20.120.1080">
    <property type="match status" value="1"/>
</dbReference>
<dbReference type="PANTHER" id="PTHR18934">
    <property type="entry name" value="ATP-DEPENDENT RNA HELICASE"/>
    <property type="match status" value="1"/>
</dbReference>
<dbReference type="Pfam" id="PF07717">
    <property type="entry name" value="OB_NTP_bind"/>
    <property type="match status" value="1"/>
</dbReference>
<keyword evidence="2" id="KW-0547">Nucleotide-binding</keyword>
<gene>
    <name evidence="13" type="ORF">CSSPTR1EN2_LOCUS8891</name>
</gene>
<dbReference type="Pfam" id="PF04408">
    <property type="entry name" value="WHD_HA2"/>
    <property type="match status" value="1"/>
</dbReference>
<evidence type="ECO:0000259" key="10">
    <source>
        <dbReference type="PROSITE" id="PS51061"/>
    </source>
</evidence>
<dbReference type="Pfam" id="PF00270">
    <property type="entry name" value="DEAD"/>
    <property type="match status" value="1"/>
</dbReference>
<dbReference type="PROSITE" id="PS50088">
    <property type="entry name" value="ANK_REPEAT"/>
    <property type="match status" value="1"/>
</dbReference>
<dbReference type="Gene3D" id="3.30.1370.50">
    <property type="entry name" value="R3H-like domain"/>
    <property type="match status" value="1"/>
</dbReference>
<dbReference type="PROSITE" id="PS51061">
    <property type="entry name" value="R3H"/>
    <property type="match status" value="1"/>
</dbReference>
<evidence type="ECO:0000313" key="13">
    <source>
        <dbReference type="EMBL" id="CAK9207607.1"/>
    </source>
</evidence>
<name>A0ABP0TXG6_9BRYO</name>
<dbReference type="InterPro" id="IPR034083">
    <property type="entry name" value="R3H_DEXH_helicase"/>
</dbReference>
<dbReference type="PROSITE" id="PS50297">
    <property type="entry name" value="ANK_REP_REGION"/>
    <property type="match status" value="1"/>
</dbReference>
<dbReference type="InterPro" id="IPR048333">
    <property type="entry name" value="HA2_WH"/>
</dbReference>
<evidence type="ECO:0000259" key="12">
    <source>
        <dbReference type="PROSITE" id="PS51194"/>
    </source>
</evidence>
<dbReference type="CDD" id="cd18791">
    <property type="entry name" value="SF2_C_RHA"/>
    <property type="match status" value="1"/>
</dbReference>
<dbReference type="Pfam" id="PF00271">
    <property type="entry name" value="Helicase_C"/>
    <property type="match status" value="1"/>
</dbReference>
<dbReference type="SMART" id="SM00393">
    <property type="entry name" value="R3H"/>
    <property type="match status" value="1"/>
</dbReference>
<dbReference type="SUPFAM" id="SSF52540">
    <property type="entry name" value="P-loop containing nucleoside triphosphate hydrolases"/>
    <property type="match status" value="2"/>
</dbReference>
<feature type="compositionally biased region" description="Polar residues" evidence="9">
    <location>
        <begin position="1215"/>
        <end position="1225"/>
    </location>
</feature>
<feature type="region of interest" description="Disordered" evidence="9">
    <location>
        <begin position="1170"/>
        <end position="1245"/>
    </location>
</feature>
<dbReference type="CDD" id="cd06007">
    <property type="entry name" value="R3H_DEXH_helicase"/>
    <property type="match status" value="1"/>
</dbReference>
<evidence type="ECO:0000256" key="1">
    <source>
        <dbReference type="ARBA" id="ARBA00012552"/>
    </source>
</evidence>
<evidence type="ECO:0000256" key="2">
    <source>
        <dbReference type="ARBA" id="ARBA00022741"/>
    </source>
</evidence>
<keyword evidence="3" id="KW-0378">Hydrolase</keyword>
<feature type="domain" description="Helicase ATP-binding" evidence="11">
    <location>
        <begin position="215"/>
        <end position="400"/>
    </location>
</feature>
<dbReference type="InterPro" id="IPR007502">
    <property type="entry name" value="Helicase-assoc_dom"/>
</dbReference>
<feature type="domain" description="R3H" evidence="10">
    <location>
        <begin position="33"/>
        <end position="96"/>
    </location>
</feature>
<evidence type="ECO:0000256" key="5">
    <source>
        <dbReference type="ARBA" id="ARBA00022840"/>
    </source>
</evidence>
<dbReference type="Pfam" id="PF12796">
    <property type="entry name" value="Ank_2"/>
    <property type="match status" value="1"/>
</dbReference>
<keyword evidence="5" id="KW-0067">ATP-binding</keyword>
<evidence type="ECO:0000256" key="9">
    <source>
        <dbReference type="SAM" id="MobiDB-lite"/>
    </source>
</evidence>
<feature type="compositionally biased region" description="Gly residues" evidence="9">
    <location>
        <begin position="154"/>
        <end position="167"/>
    </location>
</feature>
<keyword evidence="4" id="KW-0347">Helicase</keyword>
<evidence type="ECO:0000256" key="3">
    <source>
        <dbReference type="ARBA" id="ARBA00022801"/>
    </source>
</evidence>
<keyword evidence="14" id="KW-1185">Reference proteome</keyword>
<dbReference type="Gene3D" id="1.25.40.20">
    <property type="entry name" value="Ankyrin repeat-containing domain"/>
    <property type="match status" value="1"/>
</dbReference>
<evidence type="ECO:0000256" key="8">
    <source>
        <dbReference type="PROSITE-ProRule" id="PRU00023"/>
    </source>
</evidence>
<dbReference type="InterPro" id="IPR001374">
    <property type="entry name" value="R3H_dom"/>
</dbReference>
<feature type="repeat" description="ANK" evidence="8">
    <location>
        <begin position="481"/>
        <end position="513"/>
    </location>
</feature>
<evidence type="ECO:0000259" key="11">
    <source>
        <dbReference type="PROSITE" id="PS51192"/>
    </source>
</evidence>
<dbReference type="SUPFAM" id="SSF48403">
    <property type="entry name" value="Ankyrin repeat"/>
    <property type="match status" value="1"/>
</dbReference>
<organism evidence="13 14">
    <name type="scientific">Sphagnum troendelagicum</name>
    <dbReference type="NCBI Taxonomy" id="128251"/>
    <lineage>
        <taxon>Eukaryota</taxon>
        <taxon>Viridiplantae</taxon>
        <taxon>Streptophyta</taxon>
        <taxon>Embryophyta</taxon>
        <taxon>Bryophyta</taxon>
        <taxon>Sphagnophytina</taxon>
        <taxon>Sphagnopsida</taxon>
        <taxon>Sphagnales</taxon>
        <taxon>Sphagnaceae</taxon>
        <taxon>Sphagnum</taxon>
    </lineage>
</organism>
<evidence type="ECO:0000256" key="7">
    <source>
        <dbReference type="ARBA" id="ARBA00047984"/>
    </source>
</evidence>
<dbReference type="InterPro" id="IPR036770">
    <property type="entry name" value="Ankyrin_rpt-contain_sf"/>
</dbReference>
<dbReference type="Pfam" id="PF01424">
    <property type="entry name" value="R3H"/>
    <property type="match status" value="1"/>
</dbReference>
<dbReference type="InterPro" id="IPR027417">
    <property type="entry name" value="P-loop_NTPase"/>
</dbReference>
<evidence type="ECO:0000256" key="4">
    <source>
        <dbReference type="ARBA" id="ARBA00022806"/>
    </source>
</evidence>
<dbReference type="PROSITE" id="PS51192">
    <property type="entry name" value="HELICASE_ATP_BIND_1"/>
    <property type="match status" value="1"/>
</dbReference>
<evidence type="ECO:0000256" key="6">
    <source>
        <dbReference type="ARBA" id="ARBA00022884"/>
    </source>
</evidence>
<dbReference type="InterPro" id="IPR002110">
    <property type="entry name" value="Ankyrin_rpt"/>
</dbReference>
<protein>
    <recommendedName>
        <fullName evidence="1">RNA helicase</fullName>
        <ecNumber evidence="1">3.6.4.13</ecNumber>
    </recommendedName>
</protein>
<dbReference type="Proteomes" id="UP001497512">
    <property type="component" value="Chromosome 16"/>
</dbReference>
<dbReference type="InterPro" id="IPR036867">
    <property type="entry name" value="R3H_dom_sf"/>
</dbReference>
<dbReference type="PROSITE" id="PS51194">
    <property type="entry name" value="HELICASE_CTER"/>
    <property type="match status" value="1"/>
</dbReference>
<dbReference type="InterPro" id="IPR011545">
    <property type="entry name" value="DEAD/DEAH_box_helicase_dom"/>
</dbReference>
<dbReference type="EMBL" id="OZ019908">
    <property type="protein sequence ID" value="CAK9207607.1"/>
    <property type="molecule type" value="Genomic_DNA"/>
</dbReference>
<dbReference type="SMART" id="SM00490">
    <property type="entry name" value="HELICc"/>
    <property type="match status" value="1"/>
</dbReference>
<dbReference type="CDD" id="cd17917">
    <property type="entry name" value="DEXHc_RHA-like"/>
    <property type="match status" value="1"/>
</dbReference>